<evidence type="ECO:0000313" key="12">
    <source>
        <dbReference type="EMBL" id="KAG2374775.1"/>
    </source>
</evidence>
<evidence type="ECO:0000256" key="3">
    <source>
        <dbReference type="ARBA" id="ARBA00022692"/>
    </source>
</evidence>
<evidence type="ECO:0000256" key="7">
    <source>
        <dbReference type="ARBA" id="ARBA00023214"/>
    </source>
</evidence>
<keyword evidence="6 9" id="KW-0472">Membrane</keyword>
<evidence type="ECO:0000256" key="6">
    <source>
        <dbReference type="ARBA" id="ARBA00023136"/>
    </source>
</evidence>
<evidence type="ECO:0000256" key="9">
    <source>
        <dbReference type="RuleBase" id="RU361221"/>
    </source>
</evidence>
<dbReference type="InterPro" id="IPR001807">
    <property type="entry name" value="ClC"/>
</dbReference>
<dbReference type="SUPFAM" id="SSF54631">
    <property type="entry name" value="CBS-domain pair"/>
    <property type="match status" value="1"/>
</dbReference>
<feature type="transmembrane region" description="Helical" evidence="9">
    <location>
        <begin position="168"/>
        <end position="192"/>
    </location>
</feature>
<dbReference type="PANTHER" id="PTHR45711:SF6">
    <property type="entry name" value="CHLORIDE CHANNEL PROTEIN"/>
    <property type="match status" value="1"/>
</dbReference>
<dbReference type="EMBL" id="PYSW02000043">
    <property type="protein sequence ID" value="KAG2374775.1"/>
    <property type="molecule type" value="Genomic_DNA"/>
</dbReference>
<reference evidence="12 13" key="1">
    <citation type="journal article" date="2018" name="BMC Genomics">
        <title>The genome of Naegleria lovaniensis, the basis for a comparative approach to unravel pathogenicity factors of the human pathogenic amoeba N. fowleri.</title>
        <authorList>
            <person name="Liechti N."/>
            <person name="Schurch N."/>
            <person name="Bruggmann R."/>
            <person name="Wittwer M."/>
        </authorList>
    </citation>
    <scope>NUCLEOTIDE SEQUENCE [LARGE SCALE GENOMIC DNA]</scope>
    <source>
        <strain evidence="12 13">ATCC 30569</strain>
    </source>
</reference>
<dbReference type="CDD" id="cd04591">
    <property type="entry name" value="CBS_pair_voltage-gated_CLC_euk_bac"/>
    <property type="match status" value="1"/>
</dbReference>
<keyword evidence="7 9" id="KW-0868">Chloride</keyword>
<name>A0AA88GBT7_NAELO</name>
<evidence type="ECO:0000256" key="5">
    <source>
        <dbReference type="ARBA" id="ARBA00023065"/>
    </source>
</evidence>
<dbReference type="SMART" id="SM00116">
    <property type="entry name" value="CBS"/>
    <property type="match status" value="2"/>
</dbReference>
<keyword evidence="5 9" id="KW-0406">Ion transport</keyword>
<dbReference type="Gene3D" id="3.10.580.10">
    <property type="entry name" value="CBS-domain"/>
    <property type="match status" value="1"/>
</dbReference>
<accession>A0AA88GBT7</accession>
<dbReference type="RefSeq" id="XP_044543949.1">
    <property type="nucleotide sequence ID" value="XM_044686072.1"/>
</dbReference>
<evidence type="ECO:0000259" key="11">
    <source>
        <dbReference type="PROSITE" id="PS51371"/>
    </source>
</evidence>
<comment type="similarity">
    <text evidence="9">Belongs to the chloride channel (TC 2.A.49) family.</text>
</comment>
<dbReference type="InterPro" id="IPR046342">
    <property type="entry name" value="CBS_dom_sf"/>
</dbReference>
<dbReference type="PRINTS" id="PR00762">
    <property type="entry name" value="CLCHANNEL"/>
</dbReference>
<evidence type="ECO:0000256" key="2">
    <source>
        <dbReference type="ARBA" id="ARBA00022448"/>
    </source>
</evidence>
<dbReference type="Proteomes" id="UP000816034">
    <property type="component" value="Unassembled WGS sequence"/>
</dbReference>
<feature type="domain" description="CBS" evidence="11">
    <location>
        <begin position="601"/>
        <end position="664"/>
    </location>
</feature>
<dbReference type="GO" id="GO:0005769">
    <property type="term" value="C:early endosome"/>
    <property type="evidence" value="ECO:0007669"/>
    <property type="project" value="TreeGrafter"/>
</dbReference>
<feature type="compositionally biased region" description="Polar residues" evidence="10">
    <location>
        <begin position="31"/>
        <end position="40"/>
    </location>
</feature>
<dbReference type="InterPro" id="IPR014743">
    <property type="entry name" value="Cl-channel_core"/>
</dbReference>
<dbReference type="Pfam" id="PF00654">
    <property type="entry name" value="Voltage_CLC"/>
    <property type="match status" value="1"/>
</dbReference>
<dbReference type="GO" id="GO:0005886">
    <property type="term" value="C:plasma membrane"/>
    <property type="evidence" value="ECO:0007669"/>
    <property type="project" value="TreeGrafter"/>
</dbReference>
<protein>
    <recommendedName>
        <fullName evidence="9">Chloride channel protein</fullName>
    </recommendedName>
</protein>
<feature type="transmembrane region" description="Helical" evidence="9">
    <location>
        <begin position="204"/>
        <end position="229"/>
    </location>
</feature>
<keyword evidence="4 9" id="KW-1133">Transmembrane helix</keyword>
<dbReference type="CDD" id="cd03684">
    <property type="entry name" value="ClC_3_like"/>
    <property type="match status" value="1"/>
</dbReference>
<feature type="transmembrane region" description="Helical" evidence="9">
    <location>
        <begin position="446"/>
        <end position="463"/>
    </location>
</feature>
<sequence>MKSSSGRSTGEVASLLLGDDSIHDDEEEKNSPSLQTNAPSSGIVKKSFDNENISTIDWRADYKKEKKKRARIFEQQGVLALLQQAYYASQGWIMTVVVGITVGIAASLVDKGMEWVSGFREGVCVNWFLATEKRCCVDIPVGVECPYWRTWSQLFGILDPTGAYAFNYFAYIFTAAFMSVLAAWLVKCLAPWAAGSGIPEVKTILGGFVIKGFLGIWTFLVKVVGLILAVGSGLTTGKEGPMVHVGGCVGNIGSRLFSKYRNNEAKKREIISASCAAGVACAFGTPAGGTLFSLEELSSYFPPKTLFRTFFTCVIGALTLQVLNPRPSGKIVLFSISYHVNWKWFELLPFIFMGILGGILGALWTKLNITYIKYVRKRYLKDWPITEALMTSVVTSLLCYWNEYSRIPMSDLIAMLFQNTCTENSDSEEIAKVLCDPTNFWPLGKLIISFVLRFILMFWTVGIKVPGGILVPALMIGACYGQVIGSLMKYIQIMYPDSLFFQECYAGGEGSCIVPGIYAVVGAASMLGGICRITVSLAVIMFELTGGLEYLVPLMLSTMFAKWVGDAFDHVTIYEHNIEMSEYPFLHNDEVDHDGTAQEIMTTHSLKVIYSEGVTIGDVKTGLLTEETKIYGFPIIDNSSDRRVLGFISQAALRDAIKENERRINDQTEIFFEELLVTQRQEHLINKIDLSNYLDEVPIQVPTQMPGDRVYNMFRAMGIRYCLVLHSSKLVGIITKKDLARWLHHSHHGTLEKRSNTTSSPTKSPQALSVETASSAVNINSISNTKVSLNIAEEEYHYQRLDNEPQDEDTRRRK</sequence>
<evidence type="ECO:0000256" key="8">
    <source>
        <dbReference type="PROSITE-ProRule" id="PRU00703"/>
    </source>
</evidence>
<feature type="transmembrane region" description="Helical" evidence="9">
    <location>
        <begin position="344"/>
        <end position="363"/>
    </location>
</feature>
<comment type="caution">
    <text evidence="12">The sequence shown here is derived from an EMBL/GenBank/DDBJ whole genome shotgun (WGS) entry which is preliminary data.</text>
</comment>
<feature type="region of interest" description="Disordered" evidence="10">
    <location>
        <begin position="749"/>
        <end position="771"/>
    </location>
</feature>
<feature type="transmembrane region" description="Helical" evidence="9">
    <location>
        <begin position="469"/>
        <end position="491"/>
    </location>
</feature>
<dbReference type="InterPro" id="IPR000644">
    <property type="entry name" value="CBS_dom"/>
</dbReference>
<feature type="transmembrane region" description="Helical" evidence="9">
    <location>
        <begin position="91"/>
        <end position="109"/>
    </location>
</feature>
<dbReference type="Gene3D" id="1.10.3080.10">
    <property type="entry name" value="Clc chloride channel"/>
    <property type="match status" value="1"/>
</dbReference>
<feature type="region of interest" description="Disordered" evidence="10">
    <location>
        <begin position="795"/>
        <end position="814"/>
    </location>
</feature>
<evidence type="ECO:0000256" key="1">
    <source>
        <dbReference type="ARBA" id="ARBA00004141"/>
    </source>
</evidence>
<dbReference type="GO" id="GO:0005247">
    <property type="term" value="F:voltage-gated chloride channel activity"/>
    <property type="evidence" value="ECO:0007669"/>
    <property type="project" value="TreeGrafter"/>
</dbReference>
<keyword evidence="8" id="KW-0129">CBS domain</keyword>
<feature type="transmembrane region" description="Helical" evidence="9">
    <location>
        <begin position="241"/>
        <end position="258"/>
    </location>
</feature>
<dbReference type="GO" id="GO:0005794">
    <property type="term" value="C:Golgi apparatus"/>
    <property type="evidence" value="ECO:0007669"/>
    <property type="project" value="TreeGrafter"/>
</dbReference>
<dbReference type="SUPFAM" id="SSF81340">
    <property type="entry name" value="Clc chloride channel"/>
    <property type="match status" value="1"/>
</dbReference>
<gene>
    <name evidence="12" type="ORF">C9374_010519</name>
</gene>
<comment type="subcellular location">
    <subcellularLocation>
        <location evidence="1 9">Membrane</location>
        <topology evidence="1 9">Multi-pass membrane protein</topology>
    </subcellularLocation>
</comment>
<feature type="region of interest" description="Disordered" evidence="10">
    <location>
        <begin position="17"/>
        <end position="45"/>
    </location>
</feature>
<keyword evidence="2 9" id="KW-0813">Transport</keyword>
<dbReference type="Pfam" id="PF00571">
    <property type="entry name" value="CBS"/>
    <property type="match status" value="1"/>
</dbReference>
<dbReference type="AlphaFoldDB" id="A0AA88GBT7"/>
<comment type="caution">
    <text evidence="9">Lacks conserved residue(s) required for the propagation of feature annotation.</text>
</comment>
<dbReference type="GeneID" id="68102973"/>
<keyword evidence="13" id="KW-1185">Reference proteome</keyword>
<keyword evidence="3 9" id="KW-0812">Transmembrane</keyword>
<feature type="domain" description="CBS" evidence="11">
    <location>
        <begin position="694"/>
        <end position="751"/>
    </location>
</feature>
<evidence type="ECO:0000313" key="13">
    <source>
        <dbReference type="Proteomes" id="UP000816034"/>
    </source>
</evidence>
<evidence type="ECO:0000256" key="4">
    <source>
        <dbReference type="ARBA" id="ARBA00022989"/>
    </source>
</evidence>
<feature type="transmembrane region" description="Helical" evidence="9">
    <location>
        <begin position="270"/>
        <end position="294"/>
    </location>
</feature>
<organism evidence="12 13">
    <name type="scientific">Naegleria lovaniensis</name>
    <name type="common">Amoeba</name>
    <dbReference type="NCBI Taxonomy" id="51637"/>
    <lineage>
        <taxon>Eukaryota</taxon>
        <taxon>Discoba</taxon>
        <taxon>Heterolobosea</taxon>
        <taxon>Tetramitia</taxon>
        <taxon>Eutetramitia</taxon>
        <taxon>Vahlkampfiidae</taxon>
        <taxon>Naegleria</taxon>
    </lineage>
</organism>
<proteinExistence type="inferred from homology"/>
<dbReference type="PANTHER" id="PTHR45711">
    <property type="entry name" value="CHLORIDE CHANNEL PROTEIN"/>
    <property type="match status" value="1"/>
</dbReference>
<evidence type="ECO:0000256" key="10">
    <source>
        <dbReference type="SAM" id="MobiDB-lite"/>
    </source>
</evidence>
<feature type="compositionally biased region" description="Polar residues" evidence="10">
    <location>
        <begin position="756"/>
        <end position="771"/>
    </location>
</feature>
<dbReference type="PROSITE" id="PS51371">
    <property type="entry name" value="CBS"/>
    <property type="match status" value="2"/>
</dbReference>